<dbReference type="RefSeq" id="WP_175489421.1">
    <property type="nucleotide sequence ID" value="NZ_FOFB01000018.1"/>
</dbReference>
<keyword evidence="3" id="KW-1185">Reference proteome</keyword>
<gene>
    <name evidence="2" type="ORF">SAMN05444359_11868</name>
</gene>
<evidence type="ECO:0000256" key="1">
    <source>
        <dbReference type="SAM" id="SignalP"/>
    </source>
</evidence>
<dbReference type="Pfam" id="PF14092">
    <property type="entry name" value="DUF4270"/>
    <property type="match status" value="1"/>
</dbReference>
<evidence type="ECO:0000313" key="3">
    <source>
        <dbReference type="Proteomes" id="UP000199021"/>
    </source>
</evidence>
<organism evidence="2 3">
    <name type="scientific">Neolewinella agarilytica</name>
    <dbReference type="NCBI Taxonomy" id="478744"/>
    <lineage>
        <taxon>Bacteria</taxon>
        <taxon>Pseudomonadati</taxon>
        <taxon>Bacteroidota</taxon>
        <taxon>Saprospiria</taxon>
        <taxon>Saprospirales</taxon>
        <taxon>Lewinellaceae</taxon>
        <taxon>Neolewinella</taxon>
    </lineage>
</organism>
<dbReference type="EMBL" id="FOFB01000018">
    <property type="protein sequence ID" value="SEQ90255.1"/>
    <property type="molecule type" value="Genomic_DNA"/>
</dbReference>
<name>A0A1H9JUP0_9BACT</name>
<reference evidence="3" key="1">
    <citation type="submission" date="2016-10" db="EMBL/GenBank/DDBJ databases">
        <authorList>
            <person name="Varghese N."/>
            <person name="Submissions S."/>
        </authorList>
    </citation>
    <scope>NUCLEOTIDE SEQUENCE [LARGE SCALE GENOMIC DNA]</scope>
    <source>
        <strain evidence="3">DSM 24740</strain>
    </source>
</reference>
<dbReference type="AlphaFoldDB" id="A0A1H9JUP0"/>
<feature type="signal peptide" evidence="1">
    <location>
        <begin position="1"/>
        <end position="19"/>
    </location>
</feature>
<feature type="chain" id="PRO_5011554387" description="DUF4270 domain-containing protein" evidence="1">
    <location>
        <begin position="20"/>
        <end position="459"/>
    </location>
</feature>
<sequence>MKLNFLYLFFATALLLVSACTEPITVGSDLLEEDRATLGQITDLTFTTKVVEDDSLLAFDFVDNLTLGTLTFGQLTDDVFGQWKHGIYIVPTLRRNTADGQIARPAFADDPSVMVDSVVLILPLDTLAGLYGTNNTFEYRLKGLGGTIVDQLRNYYSNDRLTVDFNDLNRDNSFTAVPEATLVYDTLIGGGDSLPHVRIAFDDQFLTELNQTPASTFDSDTAFWQFLSGMFLEPTAESGSLLPIKFQRTGEVSRAEMYFFYPDTSDQSPTFYRAPLSLWLPSYQKNYAGSVAGDKLRTGIDNEQALIAGQAGLLTEINFPNLTDLENTVINQAELTFYVDEIEGYDYDTYPISTFVALYYLDNDGNLTPIQDRQRLGNPNSSAAVRQFLGGDPQTDDDGNIFFQPRISVHMQQMVDGVVPSTIYLRVVPIDQDPSRVILRGPAASVRPATVKVTYTNLD</sequence>
<proteinExistence type="predicted"/>
<protein>
    <recommendedName>
        <fullName evidence="4">DUF4270 domain-containing protein</fullName>
    </recommendedName>
</protein>
<dbReference type="STRING" id="478744.SAMN05444359_11868"/>
<evidence type="ECO:0000313" key="2">
    <source>
        <dbReference type="EMBL" id="SEQ90255.1"/>
    </source>
</evidence>
<dbReference type="PROSITE" id="PS51257">
    <property type="entry name" value="PROKAR_LIPOPROTEIN"/>
    <property type="match status" value="1"/>
</dbReference>
<evidence type="ECO:0008006" key="4">
    <source>
        <dbReference type="Google" id="ProtNLM"/>
    </source>
</evidence>
<accession>A0A1H9JUP0</accession>
<dbReference type="InParanoid" id="A0A1H9JUP0"/>
<dbReference type="InterPro" id="IPR025366">
    <property type="entry name" value="DUF4270"/>
</dbReference>
<dbReference type="Proteomes" id="UP000199021">
    <property type="component" value="Unassembled WGS sequence"/>
</dbReference>
<keyword evidence="1" id="KW-0732">Signal</keyword>